<organism evidence="1 3">
    <name type="scientific">Neisseria dumasiana</name>
    <dbReference type="NCBI Taxonomy" id="1931275"/>
    <lineage>
        <taxon>Bacteria</taxon>
        <taxon>Pseudomonadati</taxon>
        <taxon>Pseudomonadota</taxon>
        <taxon>Betaproteobacteria</taxon>
        <taxon>Neisseriales</taxon>
        <taxon>Neisseriaceae</taxon>
        <taxon>Neisseria</taxon>
    </lineage>
</organism>
<proteinExistence type="predicted"/>
<gene>
    <name evidence="1" type="ORF">BV912_06520</name>
    <name evidence="2" type="ORF">BV913_10730</name>
</gene>
<sequence length="211" mass="23444">MYKTALTVASALLLGACSGSTPSKSTFEKAINHYVSQKGVCVPLAVKIENNGITGQTLLGVSQIKIPERNVKGEKINETAIAQMRVLDNEGLYKKQTSETFEFPGTTAKTGVYVYELTEKGKNKIEAGGLEPRFCIGSQKVEKINWYTEPTPSDGLTVSKVSYEARFVTEKWAEKLFKEAGSDWKHPETTRTKMATLVKTNDGWRDIRELR</sequence>
<protein>
    <recommendedName>
        <fullName evidence="5">Lipoprotein</fullName>
    </recommendedName>
</protein>
<evidence type="ECO:0000313" key="4">
    <source>
        <dbReference type="Proteomes" id="UP000193346"/>
    </source>
</evidence>
<dbReference type="Proteomes" id="UP000193346">
    <property type="component" value="Unassembled WGS sequence"/>
</dbReference>
<dbReference type="Proteomes" id="UP000193303">
    <property type="component" value="Unassembled WGS sequence"/>
</dbReference>
<dbReference type="RefSeq" id="WP_054599737.1">
    <property type="nucleotide sequence ID" value="NZ_CP091509.1"/>
</dbReference>
<accession>A0A1X3DI76</accession>
<dbReference type="STRING" id="1931275.BV914_07415"/>
<comment type="caution">
    <text evidence="1">The sequence shown here is derived from an EMBL/GenBank/DDBJ whole genome shotgun (WGS) entry which is preliminary data.</text>
</comment>
<name>A0A1X3DI76_9NEIS</name>
<evidence type="ECO:0000313" key="2">
    <source>
        <dbReference type="EMBL" id="OSI31178.1"/>
    </source>
</evidence>
<dbReference type="EMBL" id="MTAC01000033">
    <property type="protein sequence ID" value="OSI31178.1"/>
    <property type="molecule type" value="Genomic_DNA"/>
</dbReference>
<reference evidence="1 4" key="1">
    <citation type="submission" date="2017-01" db="EMBL/GenBank/DDBJ databases">
        <authorList>
            <person name="Wolfgang W.J."/>
            <person name="Cole J."/>
            <person name="Wroblewski D."/>
            <person name="Mcginnis J."/>
            <person name="Musser K.A."/>
        </authorList>
    </citation>
    <scope>NUCLEOTIDE SEQUENCE</scope>
    <source>
        <strain evidence="1">124861</strain>
        <strain evidence="2 4">93087</strain>
    </source>
</reference>
<evidence type="ECO:0008006" key="5">
    <source>
        <dbReference type="Google" id="ProtNLM"/>
    </source>
</evidence>
<dbReference type="OrthoDB" id="8601913at2"/>
<dbReference type="AlphaFoldDB" id="A0A1X3DI76"/>
<dbReference type="EMBL" id="MTAB01000012">
    <property type="protein sequence ID" value="OSI21257.1"/>
    <property type="molecule type" value="Genomic_DNA"/>
</dbReference>
<dbReference type="PROSITE" id="PS51257">
    <property type="entry name" value="PROKAR_LIPOPROTEIN"/>
    <property type="match status" value="1"/>
</dbReference>
<evidence type="ECO:0000313" key="3">
    <source>
        <dbReference type="Proteomes" id="UP000193303"/>
    </source>
</evidence>
<evidence type="ECO:0000313" key="1">
    <source>
        <dbReference type="EMBL" id="OSI21257.1"/>
    </source>
</evidence>
<keyword evidence="4" id="KW-1185">Reference proteome</keyword>
<reference evidence="3" key="2">
    <citation type="submission" date="2017-01" db="EMBL/GenBank/DDBJ databases">
        <authorList>
            <person name="Mah S.A."/>
            <person name="Swanson W.J."/>
            <person name="Moy G.W."/>
            <person name="Vacquier V.D."/>
        </authorList>
    </citation>
    <scope>NUCLEOTIDE SEQUENCE [LARGE SCALE GENOMIC DNA]</scope>
    <source>
        <strain evidence="3">124861</strain>
    </source>
</reference>